<evidence type="ECO:0000313" key="2">
    <source>
        <dbReference type="EMBL" id="HIR46210.1"/>
    </source>
</evidence>
<protein>
    <recommendedName>
        <fullName evidence="1">Glycoside hydrolase family 38 N-terminal domain-containing protein</fullName>
    </recommendedName>
</protein>
<reference evidence="2" key="1">
    <citation type="submission" date="2020-10" db="EMBL/GenBank/DDBJ databases">
        <authorList>
            <person name="Gilroy R."/>
        </authorList>
    </citation>
    <scope>NUCLEOTIDE SEQUENCE</scope>
    <source>
        <strain evidence="2">ChiSxjej1B13-7958</strain>
    </source>
</reference>
<name>A0A9D1AMI7_9FIRM</name>
<dbReference type="InterPro" id="IPR011013">
    <property type="entry name" value="Gal_mutarotase_sf_dom"/>
</dbReference>
<dbReference type="Proteomes" id="UP000824242">
    <property type="component" value="Unassembled WGS sequence"/>
</dbReference>
<proteinExistence type="predicted"/>
<dbReference type="InterPro" id="IPR011330">
    <property type="entry name" value="Glyco_hydro/deAcase_b/a-brl"/>
</dbReference>
<feature type="domain" description="Glycoside hydrolase family 38 N-terminal" evidence="1">
    <location>
        <begin position="8"/>
        <end position="227"/>
    </location>
</feature>
<dbReference type="SUPFAM" id="SSF88713">
    <property type="entry name" value="Glycoside hydrolase/deacetylase"/>
    <property type="match status" value="1"/>
</dbReference>
<sequence length="800" mass="91636">MKQHAIRTVYAVHHSHTDIGYTDLQEHVIDLQTDYIRSALRLMREPENADFRWNCETLYCVEQFFESAAPEEQRFFLELAAQGRLGLSANYLNFTDLLDCGIYSRRLHAWKERFADSGITLRTAMCADINGLSMGQRDAMIDNGIEFLYTNIHCHHGMYPLWQNQNAYFWENADGRRLLVWNGEHYNLGNVLGLRPNHTVNFMMLDRLGGDPQPRDDVEALAKNLDDYLTECEENGYPYDFIPASVSGVFSDNAPPEPLILRTIEGFHERYGDKVRVRMVSLQEMYGEIAPKLKDAPVFRGDLNDWWAHGVGSTPYAVKHYLGARRSYELARRLAPELDKKDGALVRDTEDSLLLYAEHTWGHSASITNPYESMVLDLDMRKNGYASRAHEGAARMLGRIAREQGDILRYYATEGRIRVQNPTALSGPMAVEFYIETLPAGLPAAVIRAEDGRELACQVSPHPRGRRITFVDDFAPGEWKSYSYHRAEAPAQRLNTRRCYVGAERVRDIVNDYDPVSYRLPYGFENRFFRIGYEVGRGLCSLYDKRAGRELMVRDGVPFFTPVYERTPVRAEGPCPAEQERRLLGRNVRGQHAEQFPAVLEEVICEERGPVFTTLRLRGSMVGSVHCDVVLKLYEELPRIDLRVELGKTLSTDIESVYVPVTLDLPGHELWLRKGGRETMRPGVDQLPGGGMEYSMSDDGLAWLGEDGGVLLASHDVPLFYFGELTHHPIRLCENRPEDNHRPVWSWLMNNIWETNFKLDLSGFTEYRYTLWLTDETGPERAMDALHERMFEPVVRIVGD</sequence>
<dbReference type="GO" id="GO:0030246">
    <property type="term" value="F:carbohydrate binding"/>
    <property type="evidence" value="ECO:0007669"/>
    <property type="project" value="InterPro"/>
</dbReference>
<accession>A0A9D1AMI7</accession>
<evidence type="ECO:0000313" key="3">
    <source>
        <dbReference type="Proteomes" id="UP000824242"/>
    </source>
</evidence>
<dbReference type="SUPFAM" id="SSF74650">
    <property type="entry name" value="Galactose mutarotase-like"/>
    <property type="match status" value="1"/>
</dbReference>
<dbReference type="GO" id="GO:0006013">
    <property type="term" value="P:mannose metabolic process"/>
    <property type="evidence" value="ECO:0007669"/>
    <property type="project" value="InterPro"/>
</dbReference>
<reference evidence="2" key="2">
    <citation type="journal article" date="2021" name="PeerJ">
        <title>Extensive microbial diversity within the chicken gut microbiome revealed by metagenomics and culture.</title>
        <authorList>
            <person name="Gilroy R."/>
            <person name="Ravi A."/>
            <person name="Getino M."/>
            <person name="Pursley I."/>
            <person name="Horton D.L."/>
            <person name="Alikhan N.F."/>
            <person name="Baker D."/>
            <person name="Gharbi K."/>
            <person name="Hall N."/>
            <person name="Watson M."/>
            <person name="Adriaenssens E.M."/>
            <person name="Foster-Nyarko E."/>
            <person name="Jarju S."/>
            <person name="Secka A."/>
            <person name="Antonio M."/>
            <person name="Oren A."/>
            <person name="Chaudhuri R.R."/>
            <person name="La Ragione R."/>
            <person name="Hildebrand F."/>
            <person name="Pallen M.J."/>
        </authorList>
    </citation>
    <scope>NUCLEOTIDE SEQUENCE</scope>
    <source>
        <strain evidence="2">ChiSxjej1B13-7958</strain>
    </source>
</reference>
<dbReference type="InterPro" id="IPR000602">
    <property type="entry name" value="Glyco_hydro_38_N"/>
</dbReference>
<dbReference type="Pfam" id="PF01074">
    <property type="entry name" value="Glyco_hydro_38N"/>
    <property type="match status" value="1"/>
</dbReference>
<organism evidence="2 3">
    <name type="scientific">Candidatus Caccousia avicola</name>
    <dbReference type="NCBI Taxonomy" id="2840721"/>
    <lineage>
        <taxon>Bacteria</taxon>
        <taxon>Bacillati</taxon>
        <taxon>Bacillota</taxon>
        <taxon>Clostridia</taxon>
        <taxon>Eubacteriales</taxon>
        <taxon>Oscillospiraceae</taxon>
        <taxon>Oscillospiraceae incertae sedis</taxon>
        <taxon>Candidatus Caccousia</taxon>
    </lineage>
</organism>
<evidence type="ECO:0000259" key="1">
    <source>
        <dbReference type="Pfam" id="PF01074"/>
    </source>
</evidence>
<dbReference type="GO" id="GO:0004559">
    <property type="term" value="F:alpha-mannosidase activity"/>
    <property type="evidence" value="ECO:0007669"/>
    <property type="project" value="InterPro"/>
</dbReference>
<dbReference type="EMBL" id="DVGZ01000011">
    <property type="protein sequence ID" value="HIR46210.1"/>
    <property type="molecule type" value="Genomic_DNA"/>
</dbReference>
<dbReference type="AlphaFoldDB" id="A0A9D1AMI7"/>
<comment type="caution">
    <text evidence="2">The sequence shown here is derived from an EMBL/GenBank/DDBJ whole genome shotgun (WGS) entry which is preliminary data.</text>
</comment>
<gene>
    <name evidence="2" type="ORF">IAB89_00925</name>
</gene>
<dbReference type="CDD" id="cd10791">
    <property type="entry name" value="GH38N_AMII_like_1"/>
    <property type="match status" value="1"/>
</dbReference>